<feature type="domain" description="Competence protein CoiA-like N-terminal" evidence="2">
    <location>
        <begin position="16"/>
        <end position="61"/>
    </location>
</feature>
<dbReference type="PATRIC" id="fig|1285586.5.peg.1156"/>
<dbReference type="InterPro" id="IPR057253">
    <property type="entry name" value="CoiA-like_N"/>
</dbReference>
<dbReference type="RefSeq" id="WP_010858107.1">
    <property type="nucleotide sequence ID" value="NZ_KB933398.1"/>
</dbReference>
<gene>
    <name evidence="3" type="ORF">H131_05728</name>
</gene>
<dbReference type="Pfam" id="PF06054">
    <property type="entry name" value="CoiA_nuc"/>
    <property type="match status" value="1"/>
</dbReference>
<name>R7ZH94_LYSSH</name>
<comment type="caution">
    <text evidence="3">The sequence shown here is derived from an EMBL/GenBank/DDBJ whole genome shotgun (WGS) entry which is preliminary data.</text>
</comment>
<evidence type="ECO:0000313" key="4">
    <source>
        <dbReference type="Proteomes" id="UP000013911"/>
    </source>
</evidence>
<reference evidence="3 4" key="1">
    <citation type="submission" date="2013-04" db="EMBL/GenBank/DDBJ databases">
        <title>Draft genome of the heavy metal tolerant bacterium Lysinibacillus sphaericus strain OT4b.31.</title>
        <authorList>
            <person name="Pena-Montenegro T.D."/>
            <person name="Dussan J."/>
        </authorList>
    </citation>
    <scope>NUCLEOTIDE SEQUENCE [LARGE SCALE GENOMIC DNA]</scope>
    <source>
        <strain evidence="3 4">OT4b.31</strain>
    </source>
</reference>
<dbReference type="HOGENOM" id="CLU_057999_3_0_9"/>
<dbReference type="PIRSF" id="PIRSF007487">
    <property type="entry name" value="Competence-induced_CoiA_bac"/>
    <property type="match status" value="1"/>
</dbReference>
<evidence type="ECO:0008006" key="5">
    <source>
        <dbReference type="Google" id="ProtNLM"/>
    </source>
</evidence>
<evidence type="ECO:0000259" key="2">
    <source>
        <dbReference type="Pfam" id="PF25164"/>
    </source>
</evidence>
<evidence type="ECO:0000313" key="3">
    <source>
        <dbReference type="EMBL" id="EON73465.1"/>
    </source>
</evidence>
<sequence>MLIAHTEHGKPFISYQHTREALQLFRRNSNFFCPQCQQPVQLKIGTVNIPHFAHIANQVCEQLFAEGESMLHLQGKVQLFEWLKKLGHTVELEPFIKRLSQRPDILVTKEHHQIAIEFQCSALSLEKWQLRTAGYESIHIKALWLFQTPKKNLTSQDTLKITIPPIIQQAITYPYKGLPYLLTYDAHTTRFNYWTNLLYVQGHTFIAKLQYLPIEKQQFPFYVPKPVTKEAFYRYWQLYKKICAQYVYQRLLRSKKGVQDTFLRSCYELRYSLEAMPVYVGIPVKNAEAIPIFSLEWQTILHHFCRQCQLHPQALCNADIQLFLHQLDLEVTSDAVQAVKNYCKVFERWMQNKDSFPNITEQVYVHFFNFNEE</sequence>
<protein>
    <recommendedName>
        <fullName evidence="5">Competence protein CoiA</fullName>
    </recommendedName>
</protein>
<dbReference type="InterPro" id="IPR021176">
    <property type="entry name" value="Competence-induced_CoiA"/>
</dbReference>
<organism evidence="3 4">
    <name type="scientific">Lysinibacillus sphaericus OT4b.31</name>
    <dbReference type="NCBI Taxonomy" id="1285586"/>
    <lineage>
        <taxon>Bacteria</taxon>
        <taxon>Bacillati</taxon>
        <taxon>Bacillota</taxon>
        <taxon>Bacilli</taxon>
        <taxon>Bacillales</taxon>
        <taxon>Bacillaceae</taxon>
        <taxon>Lysinibacillus</taxon>
    </lineage>
</organism>
<dbReference type="Pfam" id="PF25164">
    <property type="entry name" value="CoiA_N"/>
    <property type="match status" value="1"/>
</dbReference>
<dbReference type="EMBL" id="AQPX01000010">
    <property type="protein sequence ID" value="EON73465.1"/>
    <property type="molecule type" value="Genomic_DNA"/>
</dbReference>
<accession>R7ZH94</accession>
<dbReference type="Proteomes" id="UP000013911">
    <property type="component" value="Unassembled WGS sequence"/>
</dbReference>
<dbReference type="AlphaFoldDB" id="R7ZH94"/>
<feature type="domain" description="Competence protein CoiA nuclease-like" evidence="1">
    <location>
        <begin position="68"/>
        <end position="219"/>
    </location>
</feature>
<proteinExistence type="predicted"/>
<dbReference type="eggNOG" id="COG4469">
    <property type="taxonomic scope" value="Bacteria"/>
</dbReference>
<dbReference type="InterPro" id="IPR010330">
    <property type="entry name" value="CoiA_nuc"/>
</dbReference>
<dbReference type="OrthoDB" id="3784230at2"/>
<evidence type="ECO:0000259" key="1">
    <source>
        <dbReference type="Pfam" id="PF06054"/>
    </source>
</evidence>